<dbReference type="GeneID" id="85458345"/>
<feature type="compositionally biased region" description="Basic and acidic residues" evidence="1">
    <location>
        <begin position="38"/>
        <end position="78"/>
    </location>
</feature>
<comment type="caution">
    <text evidence="2">The sequence shown here is derived from an EMBL/GenBank/DDBJ whole genome shotgun (WGS) entry which is preliminary data.</text>
</comment>
<evidence type="ECO:0000256" key="1">
    <source>
        <dbReference type="SAM" id="MobiDB-lite"/>
    </source>
</evidence>
<feature type="region of interest" description="Disordered" evidence="1">
    <location>
        <begin position="1"/>
        <end position="78"/>
    </location>
</feature>
<keyword evidence="3" id="KW-1185">Reference proteome</keyword>
<sequence>MPSKDLQTEGPQKDEEKSKYEETPALDDADWEHVGTPVDEKGPNDEVCAEDKETSLERKAPSKTTEHRWRQLRRQEDEARGSVVPELVSFCFFLILRER</sequence>
<organism evidence="2 3">
    <name type="scientific">Colletotrichum godetiae</name>
    <dbReference type="NCBI Taxonomy" id="1209918"/>
    <lineage>
        <taxon>Eukaryota</taxon>
        <taxon>Fungi</taxon>
        <taxon>Dikarya</taxon>
        <taxon>Ascomycota</taxon>
        <taxon>Pezizomycotina</taxon>
        <taxon>Sordariomycetes</taxon>
        <taxon>Hypocreomycetidae</taxon>
        <taxon>Glomerellales</taxon>
        <taxon>Glomerellaceae</taxon>
        <taxon>Colletotrichum</taxon>
        <taxon>Colletotrichum acutatum species complex</taxon>
    </lineage>
</organism>
<name>A0AAJ0AUM1_9PEZI</name>
<accession>A0AAJ0AUM1</accession>
<evidence type="ECO:0000313" key="2">
    <source>
        <dbReference type="EMBL" id="KAK1690630.1"/>
    </source>
</evidence>
<proteinExistence type="predicted"/>
<evidence type="ECO:0000313" key="3">
    <source>
        <dbReference type="Proteomes" id="UP001224890"/>
    </source>
</evidence>
<dbReference type="EMBL" id="JAHMHR010000005">
    <property type="protein sequence ID" value="KAK1690630.1"/>
    <property type="molecule type" value="Genomic_DNA"/>
</dbReference>
<reference evidence="2" key="1">
    <citation type="submission" date="2021-06" db="EMBL/GenBank/DDBJ databases">
        <title>Comparative genomics, transcriptomics and evolutionary studies reveal genomic signatures of adaptation to plant cell wall in hemibiotrophic fungi.</title>
        <authorList>
            <consortium name="DOE Joint Genome Institute"/>
            <person name="Baroncelli R."/>
            <person name="Diaz J.F."/>
            <person name="Benocci T."/>
            <person name="Peng M."/>
            <person name="Battaglia E."/>
            <person name="Haridas S."/>
            <person name="Andreopoulos W."/>
            <person name="Labutti K."/>
            <person name="Pangilinan J."/>
            <person name="Floch G.L."/>
            <person name="Makela M.R."/>
            <person name="Henrissat B."/>
            <person name="Grigoriev I.V."/>
            <person name="Crouch J.A."/>
            <person name="De Vries R.P."/>
            <person name="Sukno S.A."/>
            <person name="Thon M.R."/>
        </authorList>
    </citation>
    <scope>NUCLEOTIDE SEQUENCE</scope>
    <source>
        <strain evidence="2">CBS 193.32</strain>
    </source>
</reference>
<dbReference type="AlphaFoldDB" id="A0AAJ0AUM1"/>
<feature type="compositionally biased region" description="Basic and acidic residues" evidence="1">
    <location>
        <begin position="11"/>
        <end position="22"/>
    </location>
</feature>
<protein>
    <submittedName>
        <fullName evidence="2">Uncharacterized protein</fullName>
    </submittedName>
</protein>
<dbReference type="RefSeq" id="XP_060434325.1">
    <property type="nucleotide sequence ID" value="XM_060573819.1"/>
</dbReference>
<dbReference type="Proteomes" id="UP001224890">
    <property type="component" value="Unassembled WGS sequence"/>
</dbReference>
<gene>
    <name evidence="2" type="ORF">BDP55DRAFT_647950</name>
</gene>